<gene>
    <name evidence="4" type="ORF">HHT355_1008</name>
</gene>
<dbReference type="InterPro" id="IPR004995">
    <property type="entry name" value="Spore_Ger"/>
</dbReference>
<dbReference type="AlphaFoldDB" id="A0A0H5SHD1"/>
<keyword evidence="3" id="KW-1133">Transmembrane helix</keyword>
<dbReference type="OrthoDB" id="9772630at2"/>
<evidence type="ECO:0000313" key="5">
    <source>
        <dbReference type="Proteomes" id="UP000236497"/>
    </source>
</evidence>
<dbReference type="Pfam" id="PF03323">
    <property type="entry name" value="GerA"/>
    <property type="match status" value="1"/>
</dbReference>
<dbReference type="InterPro" id="IPR050768">
    <property type="entry name" value="UPF0353/GerABKA_families"/>
</dbReference>
<feature type="transmembrane region" description="Helical" evidence="3">
    <location>
        <begin position="376"/>
        <end position="394"/>
    </location>
</feature>
<dbReference type="PANTHER" id="PTHR22550">
    <property type="entry name" value="SPORE GERMINATION PROTEIN"/>
    <property type="match status" value="1"/>
</dbReference>
<evidence type="ECO:0000313" key="4">
    <source>
        <dbReference type="EMBL" id="CRZ34211.1"/>
    </source>
</evidence>
<proteinExistence type="inferred from homology"/>
<keyword evidence="3" id="KW-0812">Transmembrane</keyword>
<name>A0A0H5SHD1_HERHM</name>
<keyword evidence="2 3" id="KW-0472">Membrane</keyword>
<dbReference type="GO" id="GO:0009847">
    <property type="term" value="P:spore germination"/>
    <property type="evidence" value="ECO:0007669"/>
    <property type="project" value="InterPro"/>
</dbReference>
<evidence type="ECO:0000256" key="2">
    <source>
        <dbReference type="ARBA" id="ARBA00023136"/>
    </source>
</evidence>
<accession>A0A0H5SHD1</accession>
<evidence type="ECO:0000256" key="1">
    <source>
        <dbReference type="ARBA" id="ARBA00005278"/>
    </source>
</evidence>
<dbReference type="Proteomes" id="UP000236497">
    <property type="component" value="Unassembled WGS sequence"/>
</dbReference>
<reference evidence="4 5" key="1">
    <citation type="submission" date="2015-06" db="EMBL/GenBank/DDBJ databases">
        <authorList>
            <person name="Wibberg Daniel"/>
        </authorList>
    </citation>
    <scope>NUCLEOTIDE SEQUENCE [LARGE SCALE GENOMIC DNA]</scope>
    <source>
        <strain evidence="4 5">T3/55T</strain>
    </source>
</reference>
<dbReference type="EMBL" id="CVTD020000013">
    <property type="protein sequence ID" value="CRZ34211.1"/>
    <property type="molecule type" value="Genomic_DNA"/>
</dbReference>
<dbReference type="PANTHER" id="PTHR22550:SF5">
    <property type="entry name" value="LEUCINE ZIPPER PROTEIN 4"/>
    <property type="match status" value="1"/>
</dbReference>
<dbReference type="GO" id="GO:0016020">
    <property type="term" value="C:membrane"/>
    <property type="evidence" value="ECO:0007669"/>
    <property type="project" value="InterPro"/>
</dbReference>
<feature type="transmembrane region" description="Helical" evidence="3">
    <location>
        <begin position="284"/>
        <end position="306"/>
    </location>
</feature>
<dbReference type="RefSeq" id="WP_103202335.1">
    <property type="nucleotide sequence ID" value="NZ_CVTD020000013.1"/>
</dbReference>
<feature type="transmembrane region" description="Helical" evidence="3">
    <location>
        <begin position="406"/>
        <end position="431"/>
    </location>
</feature>
<comment type="similarity">
    <text evidence="1">Belongs to the GerABKA family.</text>
</comment>
<dbReference type="PIRSF" id="PIRSF005690">
    <property type="entry name" value="GerBA"/>
    <property type="match status" value="1"/>
</dbReference>
<evidence type="ECO:0000256" key="3">
    <source>
        <dbReference type="SAM" id="Phobius"/>
    </source>
</evidence>
<organism evidence="4 5">
    <name type="scientific">Herbinix hemicellulosilytica</name>
    <dbReference type="NCBI Taxonomy" id="1564487"/>
    <lineage>
        <taxon>Bacteria</taxon>
        <taxon>Bacillati</taxon>
        <taxon>Bacillota</taxon>
        <taxon>Clostridia</taxon>
        <taxon>Lachnospirales</taxon>
        <taxon>Lachnospiraceae</taxon>
        <taxon>Herbinix</taxon>
    </lineage>
</organism>
<protein>
    <submittedName>
        <fullName evidence="4">Putative membrane protein</fullName>
    </submittedName>
</protein>
<sequence length="489" mass="54723">MENRINSTYIKELFSKSSDIVVRPIKINQNNLIIHLFAVDGLINDDLFDQAVLQNLKIDPYLAECKTERQLMDYLLMGGAYHVFTSEETDYNKLIKSVLSGMVALIFDLEEKAVVYDIRKFEKRSIQEPTEENVIKGSKESFVETMRVNTALIRRKIRSEKLVVEKLTAGKLSKTDMSLVYIKDIANPDTVNKIREIISKIDIDNIPTPAFIEEYLIENKASIFPQVMYTQRPDRVSSNLTDGRIALVVDGIPFVYILPCQLPMLMQSPDDYANHFLIGSALRFIRYMALIITLFLPAFYIAATTYQSQMLPVQLSLSIQEAKQNVPFSSATEVLGLLISFEILIEAGLRLPQAVGTAMSILGGLVVGQSAVEANLISPAVVVIVALAGIGGFIMPNQDLSSAVRLIRFILALLAAVGGFFGLVIGLIILLTHLCSLSNYGTAYLSPFVDVEERNIKDTIFRFPVKYFINRPEDVAYKNKIKQGDIKDE</sequence>
<keyword evidence="5" id="KW-1185">Reference proteome</keyword>